<dbReference type="EMBL" id="MLAK01000686">
    <property type="protein sequence ID" value="OHT07789.1"/>
    <property type="molecule type" value="Genomic_DNA"/>
</dbReference>
<gene>
    <name evidence="2" type="ORF">TRFO_23903</name>
</gene>
<accession>A0A1J4KEA4</accession>
<dbReference type="GeneID" id="94838145"/>
<proteinExistence type="predicted"/>
<organism evidence="2 3">
    <name type="scientific">Tritrichomonas foetus</name>
    <dbReference type="NCBI Taxonomy" id="1144522"/>
    <lineage>
        <taxon>Eukaryota</taxon>
        <taxon>Metamonada</taxon>
        <taxon>Parabasalia</taxon>
        <taxon>Tritrichomonadida</taxon>
        <taxon>Tritrichomonadidae</taxon>
        <taxon>Tritrichomonas</taxon>
    </lineage>
</organism>
<protein>
    <submittedName>
        <fullName evidence="2">Uncharacterized protein</fullName>
    </submittedName>
</protein>
<evidence type="ECO:0000313" key="2">
    <source>
        <dbReference type="EMBL" id="OHT07789.1"/>
    </source>
</evidence>
<comment type="caution">
    <text evidence="2">The sequence shown here is derived from an EMBL/GenBank/DDBJ whole genome shotgun (WGS) entry which is preliminary data.</text>
</comment>
<keyword evidence="3" id="KW-1185">Reference proteome</keyword>
<feature type="region of interest" description="Disordered" evidence="1">
    <location>
        <begin position="315"/>
        <end position="359"/>
    </location>
</feature>
<dbReference type="VEuPathDB" id="TrichDB:TRFO_23903"/>
<feature type="compositionally biased region" description="Pro residues" evidence="1">
    <location>
        <begin position="335"/>
        <end position="344"/>
    </location>
</feature>
<sequence>MNTSATTATNASRKLSEKRNLLSLSSNISVTSIVPALNIAIDDFHSNDKIENCHITTNDLPTVKTVGIETNNLVPQLQVQQFDIDPDNFENSPNNSTKIIVVSPKPDEKLVDVVSLIPINENDVMPIDEIYNHKNRKTKKVIHRIATRIRPKYQKIKRVIKKPKTFQEVSQNSIQNEENSENMENLHITQKNEYEIEIENENESLQNDDIPVSEGSPITNSDLSSRRILSPSDTKTRVDIKTGNGDFTPIKRRRGGKLDEIVERFINAQSEEASIDLSPHKIHRSMAVKRAILDAEETPPIATFSELAEKSNVNRLIRESPRRQSALMMKNRSPKTPPSPPSPIPKKKKNEIPSVRWVS</sequence>
<evidence type="ECO:0000313" key="3">
    <source>
        <dbReference type="Proteomes" id="UP000179807"/>
    </source>
</evidence>
<dbReference type="Proteomes" id="UP000179807">
    <property type="component" value="Unassembled WGS sequence"/>
</dbReference>
<dbReference type="RefSeq" id="XP_068360925.1">
    <property type="nucleotide sequence ID" value="XM_068503441.1"/>
</dbReference>
<evidence type="ECO:0000256" key="1">
    <source>
        <dbReference type="SAM" id="MobiDB-lite"/>
    </source>
</evidence>
<name>A0A1J4KEA4_9EUKA</name>
<dbReference type="AlphaFoldDB" id="A0A1J4KEA4"/>
<reference evidence="2" key="1">
    <citation type="submission" date="2016-10" db="EMBL/GenBank/DDBJ databases">
        <authorList>
            <person name="Benchimol M."/>
            <person name="Almeida L.G."/>
            <person name="Vasconcelos A.T."/>
            <person name="Perreira-Neves A."/>
            <person name="Rosa I.A."/>
            <person name="Tasca T."/>
            <person name="Bogo M.R."/>
            <person name="de Souza W."/>
        </authorList>
    </citation>
    <scope>NUCLEOTIDE SEQUENCE [LARGE SCALE GENOMIC DNA]</scope>
    <source>
        <strain evidence="2">K</strain>
    </source>
</reference>